<proteinExistence type="predicted"/>
<dbReference type="RefSeq" id="WP_163733673.1">
    <property type="nucleotide sequence ID" value="NZ_AP022610.1"/>
</dbReference>
<dbReference type="AlphaFoldDB" id="A0A7I7XAZ8"/>
<evidence type="ECO:0000313" key="2">
    <source>
        <dbReference type="Proteomes" id="UP000466517"/>
    </source>
</evidence>
<organism evidence="1 2">
    <name type="scientific">Mycolicibacterium madagascariense</name>
    <dbReference type="NCBI Taxonomy" id="212765"/>
    <lineage>
        <taxon>Bacteria</taxon>
        <taxon>Bacillati</taxon>
        <taxon>Actinomycetota</taxon>
        <taxon>Actinomycetes</taxon>
        <taxon>Mycobacteriales</taxon>
        <taxon>Mycobacteriaceae</taxon>
        <taxon>Mycolicibacterium</taxon>
    </lineage>
</organism>
<reference evidence="1 2" key="1">
    <citation type="journal article" date="2019" name="Emerg. Microbes Infect.">
        <title>Comprehensive subspecies identification of 175 nontuberculous mycobacteria species based on 7547 genomic profiles.</title>
        <authorList>
            <person name="Matsumoto Y."/>
            <person name="Kinjo T."/>
            <person name="Motooka D."/>
            <person name="Nabeya D."/>
            <person name="Jung N."/>
            <person name="Uechi K."/>
            <person name="Horii T."/>
            <person name="Iida T."/>
            <person name="Fujita J."/>
            <person name="Nakamura S."/>
        </authorList>
    </citation>
    <scope>NUCLEOTIDE SEQUENCE [LARGE SCALE GENOMIC DNA]</scope>
    <source>
        <strain evidence="1 2">JCM 13574</strain>
    </source>
</reference>
<dbReference type="EMBL" id="AP022610">
    <property type="protein sequence ID" value="BBZ26826.1"/>
    <property type="molecule type" value="Genomic_DNA"/>
</dbReference>
<dbReference type="KEGG" id="mmag:MMAD_11210"/>
<protein>
    <submittedName>
        <fullName evidence="1">Uncharacterized protein</fullName>
    </submittedName>
</protein>
<accession>A0A7I7XAZ8</accession>
<dbReference type="Proteomes" id="UP000466517">
    <property type="component" value="Chromosome"/>
</dbReference>
<name>A0A7I7XAZ8_9MYCO</name>
<evidence type="ECO:0000313" key="1">
    <source>
        <dbReference type="EMBL" id="BBZ26826.1"/>
    </source>
</evidence>
<gene>
    <name evidence="1" type="ORF">MMAD_11210</name>
</gene>
<sequence>MVDTLASSDQDIDPAMARLSPARRWCSFAVWAPGRDGRRFGLVARTGRKLGACGS</sequence>
<keyword evidence="2" id="KW-1185">Reference proteome</keyword>